<evidence type="ECO:0000256" key="1">
    <source>
        <dbReference type="ARBA" id="ARBA00001933"/>
    </source>
</evidence>
<keyword evidence="4" id="KW-0456">Lyase</keyword>
<evidence type="ECO:0000313" key="8">
    <source>
        <dbReference type="Proteomes" id="UP001214131"/>
    </source>
</evidence>
<protein>
    <recommendedName>
        <fullName evidence="2">cysteine-S-conjugate beta-lyase</fullName>
        <ecNumber evidence="2">4.4.1.13</ecNumber>
    </recommendedName>
</protein>
<dbReference type="PANTHER" id="PTHR43525">
    <property type="entry name" value="PROTEIN MALY"/>
    <property type="match status" value="1"/>
</dbReference>
<dbReference type="AlphaFoldDB" id="A0ABD7X8E2"/>
<comment type="similarity">
    <text evidence="5">Belongs to the class-II pyridoxal-phosphate-dependent aminotransferase family. MalY/PatB cystathionine beta-lyase subfamily.</text>
</comment>
<reference evidence="7 8" key="1">
    <citation type="submission" date="2023-02" db="EMBL/GenBank/DDBJ databases">
        <title>Comparative genomics and fermentation flavor characterization of five lactic acid bacteria reveal flavor biosynthesis metabolic pathways in fermented muskmelon puree.</title>
        <authorList>
            <person name="Yuan L."/>
            <person name="Li M."/>
            <person name="Xu X."/>
            <person name="Lao F."/>
            <person name="Wu J."/>
        </authorList>
    </citation>
    <scope>NUCLEOTIDE SEQUENCE [LARGE SCALE GENOMIC DNA]</scope>
    <source>
        <strain evidence="7 8">Ca-4</strain>
    </source>
</reference>
<dbReference type="EMBL" id="CP118739">
    <property type="protein sequence ID" value="WEA58067.1"/>
    <property type="molecule type" value="Genomic_DNA"/>
</dbReference>
<dbReference type="Gene3D" id="3.90.1150.10">
    <property type="entry name" value="Aspartate Aminotransferase, domain 1"/>
    <property type="match status" value="1"/>
</dbReference>
<dbReference type="CDD" id="cd00609">
    <property type="entry name" value="AAT_like"/>
    <property type="match status" value="1"/>
</dbReference>
<dbReference type="Gene3D" id="3.40.640.10">
    <property type="entry name" value="Type I PLP-dependent aspartate aminotransferase-like (Major domain)"/>
    <property type="match status" value="1"/>
</dbReference>
<gene>
    <name evidence="7" type="ORF">PWB86_04180</name>
</gene>
<keyword evidence="7" id="KW-0032">Aminotransferase</keyword>
<keyword evidence="7" id="KW-0808">Transferase</keyword>
<name>A0ABD7X8E2_PEDPE</name>
<dbReference type="Pfam" id="PF00155">
    <property type="entry name" value="Aminotran_1_2"/>
    <property type="match status" value="1"/>
</dbReference>
<accession>A0ABD7X8E2</accession>
<evidence type="ECO:0000259" key="6">
    <source>
        <dbReference type="Pfam" id="PF00155"/>
    </source>
</evidence>
<dbReference type="GO" id="GO:0047804">
    <property type="term" value="F:cysteine-S-conjugate beta-lyase activity"/>
    <property type="evidence" value="ECO:0007669"/>
    <property type="project" value="UniProtKB-EC"/>
</dbReference>
<proteinExistence type="inferred from homology"/>
<dbReference type="InterPro" id="IPR015422">
    <property type="entry name" value="PyrdxlP-dep_Trfase_small"/>
</dbReference>
<evidence type="ECO:0000256" key="4">
    <source>
        <dbReference type="ARBA" id="ARBA00023239"/>
    </source>
</evidence>
<comment type="cofactor">
    <cofactor evidence="1">
        <name>pyridoxal 5'-phosphate</name>
        <dbReference type="ChEBI" id="CHEBI:597326"/>
    </cofactor>
</comment>
<keyword evidence="3" id="KW-0663">Pyridoxal phosphate</keyword>
<dbReference type="SUPFAM" id="SSF53383">
    <property type="entry name" value="PLP-dependent transferases"/>
    <property type="match status" value="1"/>
</dbReference>
<dbReference type="PANTHER" id="PTHR43525:SF1">
    <property type="entry name" value="PROTEIN MALY"/>
    <property type="match status" value="1"/>
</dbReference>
<dbReference type="Proteomes" id="UP001214131">
    <property type="component" value="Chromosome"/>
</dbReference>
<dbReference type="GO" id="GO:0008483">
    <property type="term" value="F:transaminase activity"/>
    <property type="evidence" value="ECO:0007669"/>
    <property type="project" value="UniProtKB-KW"/>
</dbReference>
<organism evidence="7 8">
    <name type="scientific">Pediococcus pentosaceus</name>
    <dbReference type="NCBI Taxonomy" id="1255"/>
    <lineage>
        <taxon>Bacteria</taxon>
        <taxon>Bacillati</taxon>
        <taxon>Bacillota</taxon>
        <taxon>Bacilli</taxon>
        <taxon>Lactobacillales</taxon>
        <taxon>Lactobacillaceae</taxon>
        <taxon>Pediococcus</taxon>
    </lineage>
</organism>
<dbReference type="RefSeq" id="WP_115154484.1">
    <property type="nucleotide sequence ID" value="NZ_CAKMAM010000002.1"/>
</dbReference>
<dbReference type="InterPro" id="IPR015424">
    <property type="entry name" value="PyrdxlP-dep_Trfase"/>
</dbReference>
<evidence type="ECO:0000256" key="2">
    <source>
        <dbReference type="ARBA" id="ARBA00012224"/>
    </source>
</evidence>
<evidence type="ECO:0000256" key="5">
    <source>
        <dbReference type="ARBA" id="ARBA00037974"/>
    </source>
</evidence>
<feature type="domain" description="Aminotransferase class I/classII large" evidence="6">
    <location>
        <begin position="35"/>
        <end position="382"/>
    </location>
</feature>
<dbReference type="InterPro" id="IPR004839">
    <property type="entry name" value="Aminotransferase_I/II_large"/>
</dbReference>
<dbReference type="InterPro" id="IPR015421">
    <property type="entry name" value="PyrdxlP-dep_Trfase_major"/>
</dbReference>
<sequence>MTKLNYDFKTVIDRYGTFSTQWDFVKDRFGKEGLLPFTISDMDFKVPQGVSDTLISAAQKGLFGYTRWNNADFKNAIKKWFRNRYNAEINEDFIVYSPSVIYSMAKLINQYSERGEKVITFSPCYDAFINTIYGNGRKLVQFNIENGIDFNELEKVFKEESPSVFLLCNPHNPNGIVWSEDYIKKFIELCNNYHVAIISDEIHMDIVRQGIQANTIAKFFKDITGSCAVITSASKSFNIPGLGCSYALIKEEKDRIDFLYNLKKKDALSSVPYLGMLATIECYNNQAEWLDQLRTYIDGNFEYLQKFLKDKLNIDYKIPEATYLGWIDISNSGIEMDELQYEMVEHQNVAIMDGKVYGNGGANHLRFNLGASEIKIQDGLDRLYKAFAVVQSNNEV</sequence>
<evidence type="ECO:0000313" key="7">
    <source>
        <dbReference type="EMBL" id="WEA58067.1"/>
    </source>
</evidence>
<dbReference type="InterPro" id="IPR051798">
    <property type="entry name" value="Class-II_PLP-Dep_Aminotrans"/>
</dbReference>
<evidence type="ECO:0000256" key="3">
    <source>
        <dbReference type="ARBA" id="ARBA00022898"/>
    </source>
</evidence>
<dbReference type="EC" id="4.4.1.13" evidence="2"/>